<sequence length="625" mass="66225">MMKLHKKNIGIFKPTVLALAMFTSSYVVADEFSGNSEAELPVKYLVKFKNDLSSTPEKYGLSPFSGARMIQESVLDRVNAQQIDKLGNRSIYSVELNDTGLKSLQQNLDVEYVEIDEPRFLLSEVTPWGQDSVGATLLADTNAGNRTVCIIDSGYDVAHNDLATNQVTGTNDTGTGDWSIPGAGNAHGTHVAGTIAAIANNAGVVGVMPNQNVNLHIVKVFKDGRWAYSSDLVKAIDTCASNGANVVNMSLGGKRSNATEKAAFSRHQKNGVLLIAAAGNAGNTAHSYPASYDSVVSVAAVDTALDHADFSQATNQVEVSAPGVSVLSTVTMGEGILADIQLNGQSFYARGIVPHNRYIKNAQSKFVPTPIDGSQTLALAACDISTGKYVCGDMKNKVCLVERIENQKGTYRPEINAVKACNTAGASAAIVYSNTELTGLQNPFLVDEKNEAPIVSVSVDRMLGQELAGSVGQPITVSVTKGEDYQYYNGTSMATPHVAGVAALVWSYHPQCTAADIRKALAKTATDIDVAGKDNRTGHGLVNAVAAKEYLDLGCNGGEPIPDPTACDATGVNVYPDWPQVDWAGNPNHAAGGDKLVHNGAVYQAIWWTRSVPGSDNSWSHVCNL</sequence>
<keyword evidence="5 8" id="KW-0378">Hydrolase</keyword>
<keyword evidence="12" id="KW-1185">Reference proteome</keyword>
<dbReference type="GO" id="GO:0004252">
    <property type="term" value="F:serine-type endopeptidase activity"/>
    <property type="evidence" value="ECO:0007669"/>
    <property type="project" value="UniProtKB-UniRule"/>
</dbReference>
<dbReference type="Pfam" id="PF02225">
    <property type="entry name" value="PA"/>
    <property type="match status" value="1"/>
</dbReference>
<evidence type="ECO:0000256" key="2">
    <source>
        <dbReference type="ARBA" id="ARBA00022512"/>
    </source>
</evidence>
<keyword evidence="2" id="KW-0964">Secreted</keyword>
<dbReference type="InterPro" id="IPR000209">
    <property type="entry name" value="Peptidase_S8/S53_dom"/>
</dbReference>
<dbReference type="GO" id="GO:0030246">
    <property type="term" value="F:carbohydrate binding"/>
    <property type="evidence" value="ECO:0007669"/>
    <property type="project" value="InterPro"/>
</dbReference>
<dbReference type="CDD" id="cd12204">
    <property type="entry name" value="CBD_like"/>
    <property type="match status" value="1"/>
</dbReference>
<dbReference type="PANTHER" id="PTHR43806">
    <property type="entry name" value="PEPTIDASE S8"/>
    <property type="match status" value="1"/>
</dbReference>
<dbReference type="InterPro" id="IPR034202">
    <property type="entry name" value="Subtilisin_Carlsberg-like"/>
</dbReference>
<dbReference type="GO" id="GO:0005615">
    <property type="term" value="C:extracellular space"/>
    <property type="evidence" value="ECO:0007669"/>
    <property type="project" value="TreeGrafter"/>
</dbReference>
<evidence type="ECO:0000256" key="1">
    <source>
        <dbReference type="ARBA" id="ARBA00011073"/>
    </source>
</evidence>
<gene>
    <name evidence="11" type="ORF">GCM10007932_52740</name>
</gene>
<feature type="signal peptide" evidence="9">
    <location>
        <begin position="1"/>
        <end position="29"/>
    </location>
</feature>
<evidence type="ECO:0000313" key="11">
    <source>
        <dbReference type="EMBL" id="GLQ75911.1"/>
    </source>
</evidence>
<dbReference type="InterPro" id="IPR036573">
    <property type="entry name" value="CBM_sf_5/12"/>
</dbReference>
<keyword evidence="3 8" id="KW-0645">Protease</keyword>
<dbReference type="InterPro" id="IPR050131">
    <property type="entry name" value="Peptidase_S8_subtilisin-like"/>
</dbReference>
<dbReference type="RefSeq" id="WP_126610047.1">
    <property type="nucleotide sequence ID" value="NZ_AP025145.1"/>
</dbReference>
<dbReference type="GO" id="GO:0004553">
    <property type="term" value="F:hydrolase activity, hydrolyzing O-glycosyl compounds"/>
    <property type="evidence" value="ECO:0007669"/>
    <property type="project" value="InterPro"/>
</dbReference>
<evidence type="ECO:0000256" key="6">
    <source>
        <dbReference type="ARBA" id="ARBA00022825"/>
    </source>
</evidence>
<dbReference type="Proteomes" id="UP001156690">
    <property type="component" value="Unassembled WGS sequence"/>
</dbReference>
<evidence type="ECO:0000256" key="3">
    <source>
        <dbReference type="ARBA" id="ARBA00022670"/>
    </source>
</evidence>
<dbReference type="Gene3D" id="3.50.30.30">
    <property type="match status" value="1"/>
</dbReference>
<feature type="active site" description="Charge relay system" evidence="7 8">
    <location>
        <position position="152"/>
    </location>
</feature>
<organism evidence="11 12">
    <name type="scientific">Vibrio penaeicida</name>
    <dbReference type="NCBI Taxonomy" id="104609"/>
    <lineage>
        <taxon>Bacteria</taxon>
        <taxon>Pseudomonadati</taxon>
        <taxon>Pseudomonadota</taxon>
        <taxon>Gammaproteobacteria</taxon>
        <taxon>Vibrionales</taxon>
        <taxon>Vibrionaceae</taxon>
        <taxon>Vibrio</taxon>
    </lineage>
</organism>
<dbReference type="GO" id="GO:0046872">
    <property type="term" value="F:metal ion binding"/>
    <property type="evidence" value="ECO:0007669"/>
    <property type="project" value="UniProtKB-KW"/>
</dbReference>
<dbReference type="GO" id="GO:0005975">
    <property type="term" value="P:carbohydrate metabolic process"/>
    <property type="evidence" value="ECO:0007669"/>
    <property type="project" value="InterPro"/>
</dbReference>
<feature type="active site" description="Charge relay system" evidence="7 8">
    <location>
        <position position="492"/>
    </location>
</feature>
<accession>A0AAV5NZ07</accession>
<evidence type="ECO:0000313" key="12">
    <source>
        <dbReference type="Proteomes" id="UP001156690"/>
    </source>
</evidence>
<dbReference type="InterPro" id="IPR032798">
    <property type="entry name" value="CBM_5_12_2"/>
</dbReference>
<evidence type="ECO:0000256" key="9">
    <source>
        <dbReference type="SAM" id="SignalP"/>
    </source>
</evidence>
<keyword evidence="6 8" id="KW-0720">Serine protease</keyword>
<evidence type="ECO:0000256" key="8">
    <source>
        <dbReference type="PROSITE-ProRule" id="PRU01240"/>
    </source>
</evidence>
<proteinExistence type="inferred from homology"/>
<evidence type="ECO:0000256" key="7">
    <source>
        <dbReference type="PIRSR" id="PIRSR615500-1"/>
    </source>
</evidence>
<dbReference type="InterPro" id="IPR003137">
    <property type="entry name" value="PA_domain"/>
</dbReference>
<dbReference type="InterPro" id="IPR036852">
    <property type="entry name" value="Peptidase_S8/S53_dom_sf"/>
</dbReference>
<evidence type="ECO:0000259" key="10">
    <source>
        <dbReference type="SMART" id="SM00495"/>
    </source>
</evidence>
<comment type="similarity">
    <text evidence="1 8">Belongs to the peptidase S8 family.</text>
</comment>
<feature type="chain" id="PRO_5043808990" evidence="9">
    <location>
        <begin position="30"/>
        <end position="625"/>
    </location>
</feature>
<reference evidence="12" key="1">
    <citation type="journal article" date="2019" name="Int. J. Syst. Evol. Microbiol.">
        <title>The Global Catalogue of Microorganisms (GCM) 10K type strain sequencing project: providing services to taxonomists for standard genome sequencing and annotation.</title>
        <authorList>
            <consortium name="The Broad Institute Genomics Platform"/>
            <consortium name="The Broad Institute Genome Sequencing Center for Infectious Disease"/>
            <person name="Wu L."/>
            <person name="Ma J."/>
        </authorList>
    </citation>
    <scope>NUCLEOTIDE SEQUENCE [LARGE SCALE GENOMIC DNA]</scope>
    <source>
        <strain evidence="12">NBRC 15640</strain>
    </source>
</reference>
<dbReference type="GO" id="GO:0006508">
    <property type="term" value="P:proteolysis"/>
    <property type="evidence" value="ECO:0007669"/>
    <property type="project" value="UniProtKB-KW"/>
</dbReference>
<dbReference type="AlphaFoldDB" id="A0AAV5NZ07"/>
<name>A0AAV5NZ07_9VIBR</name>
<dbReference type="SMART" id="SM00495">
    <property type="entry name" value="ChtBD3"/>
    <property type="match status" value="1"/>
</dbReference>
<dbReference type="PROSITE" id="PS00138">
    <property type="entry name" value="SUBTILASE_SER"/>
    <property type="match status" value="1"/>
</dbReference>
<dbReference type="Pfam" id="PF14600">
    <property type="entry name" value="CBM_5_12_2"/>
    <property type="match status" value="1"/>
</dbReference>
<keyword evidence="4" id="KW-0479">Metal-binding</keyword>
<keyword evidence="9" id="KW-0732">Signal</keyword>
<evidence type="ECO:0000256" key="4">
    <source>
        <dbReference type="ARBA" id="ARBA00022723"/>
    </source>
</evidence>
<protein>
    <submittedName>
        <fullName evidence="11">Peptidase S8</fullName>
    </submittedName>
</protein>
<dbReference type="InterPro" id="IPR015500">
    <property type="entry name" value="Peptidase_S8_subtilisin-rel"/>
</dbReference>
<dbReference type="Gene3D" id="2.10.10.20">
    <property type="entry name" value="Carbohydrate-binding module superfamily 5/12"/>
    <property type="match status" value="1"/>
</dbReference>
<dbReference type="PROSITE" id="PS51892">
    <property type="entry name" value="SUBTILASE"/>
    <property type="match status" value="1"/>
</dbReference>
<dbReference type="CDD" id="cd04817">
    <property type="entry name" value="PA_VapT_like"/>
    <property type="match status" value="1"/>
</dbReference>
<dbReference type="CDD" id="cd07477">
    <property type="entry name" value="Peptidases_S8_Subtilisin_subset"/>
    <property type="match status" value="1"/>
</dbReference>
<comment type="caution">
    <text evidence="11">The sequence shown here is derived from an EMBL/GenBank/DDBJ whole genome shotgun (WGS) entry which is preliminary data.</text>
</comment>
<evidence type="ECO:0000256" key="5">
    <source>
        <dbReference type="ARBA" id="ARBA00022801"/>
    </source>
</evidence>
<dbReference type="SUPFAM" id="SSF52743">
    <property type="entry name" value="Subtilisin-like"/>
    <property type="match status" value="1"/>
</dbReference>
<dbReference type="EMBL" id="BSNX01000075">
    <property type="protein sequence ID" value="GLQ75911.1"/>
    <property type="molecule type" value="Genomic_DNA"/>
</dbReference>
<feature type="active site" description="Charge relay system" evidence="7 8">
    <location>
        <position position="187"/>
    </location>
</feature>
<dbReference type="SUPFAM" id="SSF51055">
    <property type="entry name" value="Carbohydrate binding domain"/>
    <property type="match status" value="1"/>
</dbReference>
<dbReference type="InterPro" id="IPR003610">
    <property type="entry name" value="CBM5/12"/>
</dbReference>
<dbReference type="PANTHER" id="PTHR43806:SF11">
    <property type="entry name" value="CEREVISIN-RELATED"/>
    <property type="match status" value="1"/>
</dbReference>
<keyword evidence="2" id="KW-0134">Cell wall</keyword>
<feature type="domain" description="Chitin-binding type-3" evidence="10">
    <location>
        <begin position="580"/>
        <end position="622"/>
    </location>
</feature>
<dbReference type="PRINTS" id="PR00723">
    <property type="entry name" value="SUBTILISIN"/>
</dbReference>
<dbReference type="InterPro" id="IPR023828">
    <property type="entry name" value="Peptidase_S8_Ser-AS"/>
</dbReference>
<dbReference type="Pfam" id="PF00082">
    <property type="entry name" value="Peptidase_S8"/>
    <property type="match status" value="2"/>
</dbReference>
<dbReference type="InterPro" id="IPR022398">
    <property type="entry name" value="Peptidase_S8_His-AS"/>
</dbReference>
<dbReference type="PROSITE" id="PS00137">
    <property type="entry name" value="SUBTILASE_HIS"/>
    <property type="match status" value="1"/>
</dbReference>
<dbReference type="Gene3D" id="3.40.50.200">
    <property type="entry name" value="Peptidase S8/S53 domain"/>
    <property type="match status" value="1"/>
</dbReference>